<sequence length="248" mass="27737">MRCSIESSCYTQFAAVGFCGIGILFISTPPSFERSSSCSGVIIPLISSAYPMALLGFEPRTFDVLGKRVTATPPTHNIATLILQSRDHHHVVTDVDWLLEQLLVRWKFHSVDEVLSSTELIIGCCYQEVAGLKILRSSVRCALLRIPNKNETAVQCFSAFQHRQASLTGRNLQKRELISSSGDLKGKQSQAFFPKEITHKIAQGRFRPFGCSSGRRGPRVSINPMFYLNSNWADFDKYTYLQIRGGLN</sequence>
<comment type="caution">
    <text evidence="1">The sequence shown here is derived from an EMBL/GenBank/DDBJ whole genome shotgun (WGS) entry which is preliminary data.</text>
</comment>
<dbReference type="OrthoDB" id="10615416at2759"/>
<gene>
    <name evidence="1" type="ORF">CSKR_107117</name>
</gene>
<dbReference type="AlphaFoldDB" id="A0A419Q0D2"/>
<name>A0A419Q0D2_CLOSI</name>
<organism evidence="1 2">
    <name type="scientific">Clonorchis sinensis</name>
    <name type="common">Chinese liver fluke</name>
    <dbReference type="NCBI Taxonomy" id="79923"/>
    <lineage>
        <taxon>Eukaryota</taxon>
        <taxon>Metazoa</taxon>
        <taxon>Spiralia</taxon>
        <taxon>Lophotrochozoa</taxon>
        <taxon>Platyhelminthes</taxon>
        <taxon>Trematoda</taxon>
        <taxon>Digenea</taxon>
        <taxon>Opisthorchiida</taxon>
        <taxon>Opisthorchiata</taxon>
        <taxon>Opisthorchiidae</taxon>
        <taxon>Clonorchis</taxon>
    </lineage>
</organism>
<accession>A0A419Q0D2</accession>
<dbReference type="InParanoid" id="A0A419Q0D2"/>
<proteinExistence type="predicted"/>
<keyword evidence="2" id="KW-1185">Reference proteome</keyword>
<dbReference type="EMBL" id="NIRI02000042">
    <property type="protein sequence ID" value="KAG5452417.1"/>
    <property type="molecule type" value="Genomic_DNA"/>
</dbReference>
<reference evidence="1 2" key="2">
    <citation type="journal article" date="2021" name="Genomics">
        <title>High-quality reference genome for Clonorchis sinensis.</title>
        <authorList>
            <person name="Young N.D."/>
            <person name="Stroehlein A.J."/>
            <person name="Kinkar L."/>
            <person name="Wang T."/>
            <person name="Sohn W.M."/>
            <person name="Chang B.C.H."/>
            <person name="Kaur P."/>
            <person name="Weisz D."/>
            <person name="Dudchenko O."/>
            <person name="Aiden E.L."/>
            <person name="Korhonen P.K."/>
            <person name="Gasser R.B."/>
        </authorList>
    </citation>
    <scope>NUCLEOTIDE SEQUENCE [LARGE SCALE GENOMIC DNA]</scope>
    <source>
        <strain evidence="1">Cs-k2</strain>
    </source>
</reference>
<dbReference type="Proteomes" id="UP000286415">
    <property type="component" value="Unassembled WGS sequence"/>
</dbReference>
<evidence type="ECO:0000313" key="2">
    <source>
        <dbReference type="Proteomes" id="UP000286415"/>
    </source>
</evidence>
<protein>
    <submittedName>
        <fullName evidence="1">Uncharacterized protein</fullName>
    </submittedName>
</protein>
<evidence type="ECO:0000313" key="1">
    <source>
        <dbReference type="EMBL" id="KAG5452417.1"/>
    </source>
</evidence>
<reference evidence="1 2" key="1">
    <citation type="journal article" date="2018" name="Biotechnol. Adv.">
        <title>Improved genomic resources and new bioinformatic workflow for the carcinogenic parasite Clonorchis sinensis: Biotechnological implications.</title>
        <authorList>
            <person name="Wang D."/>
            <person name="Korhonen P.K."/>
            <person name="Gasser R.B."/>
            <person name="Young N.D."/>
        </authorList>
    </citation>
    <scope>NUCLEOTIDE SEQUENCE [LARGE SCALE GENOMIC DNA]</scope>
    <source>
        <strain evidence="1">Cs-k2</strain>
    </source>
</reference>